<evidence type="ECO:0000259" key="3">
    <source>
        <dbReference type="Pfam" id="PF01882"/>
    </source>
</evidence>
<dbReference type="PANTHER" id="PTHR33608:SF6">
    <property type="entry name" value="BLL2464 PROTEIN"/>
    <property type="match status" value="1"/>
</dbReference>
<evidence type="ECO:0000256" key="1">
    <source>
        <dbReference type="SAM" id="MobiDB-lite"/>
    </source>
</evidence>
<evidence type="ECO:0000313" key="5">
    <source>
        <dbReference type="Proteomes" id="UP000001903"/>
    </source>
</evidence>
<dbReference type="STRING" id="543526.Htur_2039"/>
<dbReference type="EMBL" id="CP001860">
    <property type="protein sequence ID" value="ADB60923.1"/>
    <property type="molecule type" value="Genomic_DNA"/>
</dbReference>
<dbReference type="GeneID" id="8742638"/>
<keyword evidence="2" id="KW-1133">Transmembrane helix</keyword>
<accession>D2RT43</accession>
<organism evidence="4 5">
    <name type="scientific">Haloterrigena turkmenica (strain ATCC 51198 / DSM 5511 / JCM 9101 / NCIMB 13204 / VKM B-1734 / 4k)</name>
    <name type="common">Halococcus turkmenicus</name>
    <dbReference type="NCBI Taxonomy" id="543526"/>
    <lineage>
        <taxon>Archaea</taxon>
        <taxon>Methanobacteriati</taxon>
        <taxon>Methanobacteriota</taxon>
        <taxon>Stenosarchaea group</taxon>
        <taxon>Halobacteria</taxon>
        <taxon>Halobacteriales</taxon>
        <taxon>Natrialbaceae</taxon>
        <taxon>Haloterrigena</taxon>
    </lineage>
</organism>
<feature type="domain" description="DUF58" evidence="3">
    <location>
        <begin position="303"/>
        <end position="481"/>
    </location>
</feature>
<evidence type="ECO:0000256" key="2">
    <source>
        <dbReference type="SAM" id="Phobius"/>
    </source>
</evidence>
<reference evidence="4 5" key="1">
    <citation type="journal article" date="2010" name="Stand. Genomic Sci.">
        <title>Complete genome sequence of Haloterrigena turkmenica type strain (4k).</title>
        <authorList>
            <person name="Saunders E."/>
            <person name="Tindall B.J."/>
            <person name="Fahnrich R."/>
            <person name="Lapidus A."/>
            <person name="Copeland A."/>
            <person name="Del Rio T.G."/>
            <person name="Lucas S."/>
            <person name="Chen F."/>
            <person name="Tice H."/>
            <person name="Cheng J.F."/>
            <person name="Han C."/>
            <person name="Detter J.C."/>
            <person name="Bruce D."/>
            <person name="Goodwin L."/>
            <person name="Chain P."/>
            <person name="Pitluck S."/>
            <person name="Pati A."/>
            <person name="Ivanova N."/>
            <person name="Mavromatis K."/>
            <person name="Chen A."/>
            <person name="Palaniappan K."/>
            <person name="Land M."/>
            <person name="Hauser L."/>
            <person name="Chang Y.J."/>
            <person name="Jeffries C.D."/>
            <person name="Brettin T."/>
            <person name="Rohde M."/>
            <person name="Goker M."/>
            <person name="Bristow J."/>
            <person name="Eisen J.A."/>
            <person name="Markowitz V."/>
            <person name="Hugenholtz P."/>
            <person name="Klenk H.P."/>
            <person name="Kyrpides N.C."/>
        </authorList>
    </citation>
    <scope>NUCLEOTIDE SEQUENCE [LARGE SCALE GENOMIC DNA]</scope>
    <source>
        <strain evidence="5">ATCC 51198 / DSM 5511 / JCM 9101 / NCIMB 13204 / VKM B-1734 / 4k</strain>
    </source>
</reference>
<dbReference type="Pfam" id="PF01882">
    <property type="entry name" value="DUF58"/>
    <property type="match status" value="1"/>
</dbReference>
<dbReference type="Proteomes" id="UP000001903">
    <property type="component" value="Chromosome"/>
</dbReference>
<dbReference type="PANTHER" id="PTHR33608">
    <property type="entry name" value="BLL2464 PROTEIN"/>
    <property type="match status" value="1"/>
</dbReference>
<feature type="compositionally biased region" description="Basic and acidic residues" evidence="1">
    <location>
        <begin position="1"/>
        <end position="20"/>
    </location>
</feature>
<dbReference type="RefSeq" id="WP_012943212.1">
    <property type="nucleotide sequence ID" value="NC_013743.1"/>
</dbReference>
<keyword evidence="2" id="KW-0472">Membrane</keyword>
<keyword evidence="2" id="KW-0812">Transmembrane</keyword>
<sequence length="528" mass="56327">MTDRDDDGRSADSRSERADGGEVAGTETETRSESGPDVGTGSRTNAETEPDAAEAEAGAAAEVTSNTDTETDDSTDDDTDPDPDGAGEPADGDSGTEDAPESVVVDSSVRETNRWAGVAAVASVFGGAGVIVTSPALLLAAVVGIAYAAYARAGRPPTPTLSISRELEDDDLEPGEPVRVTVRVRNDGDELLPDLRLVDGVPSELVVTDGSPRRGTALRPGETETFSYAVTARQGTHAFEPIAVVARGFTGDAERVQRIRVDTELRCPPAEAETDLPLRSLTLPLTGRVETDVGGEGLEFHSTREYRRGDPLSRIDWNRRARGQELTTVTFREERSATVMLAVDTRTDAYRRPDETGRHAVDRSIEAAVAVLDALDAGGNNVGLASFGPHTEWLAPGSGPDHRASARRLLATDSAFELSPPESSASMLYVQRKRFRSRIPADSQVILFTPLCDDDIVRTAQLLEADGHLVTVISPDPTGRDAPGERLGVVERAARISTLRGAGIRVVDWPADDSLAATLERSRRRWSA</sequence>
<gene>
    <name evidence="4" type="ordered locus">Htur_2039</name>
</gene>
<dbReference type="Gene3D" id="2.60.40.10">
    <property type="entry name" value="Immunoglobulins"/>
    <property type="match status" value="1"/>
</dbReference>
<protein>
    <recommendedName>
        <fullName evidence="3">DUF58 domain-containing protein</fullName>
    </recommendedName>
</protein>
<dbReference type="AlphaFoldDB" id="D2RT43"/>
<dbReference type="OrthoDB" id="31512at2157"/>
<name>D2RT43_HALTV</name>
<feature type="transmembrane region" description="Helical" evidence="2">
    <location>
        <begin position="117"/>
        <end position="150"/>
    </location>
</feature>
<dbReference type="HOGENOM" id="CLU_026973_0_0_2"/>
<feature type="compositionally biased region" description="Acidic residues" evidence="1">
    <location>
        <begin position="69"/>
        <end position="100"/>
    </location>
</feature>
<evidence type="ECO:0000313" key="4">
    <source>
        <dbReference type="EMBL" id="ADB60923.1"/>
    </source>
</evidence>
<keyword evidence="5" id="KW-1185">Reference proteome</keyword>
<dbReference type="InterPro" id="IPR002881">
    <property type="entry name" value="DUF58"/>
</dbReference>
<dbReference type="eggNOG" id="arCOG02742">
    <property type="taxonomic scope" value="Archaea"/>
</dbReference>
<feature type="region of interest" description="Disordered" evidence="1">
    <location>
        <begin position="1"/>
        <end position="108"/>
    </location>
</feature>
<dbReference type="InterPro" id="IPR013783">
    <property type="entry name" value="Ig-like_fold"/>
</dbReference>
<proteinExistence type="predicted"/>
<dbReference type="KEGG" id="htu:Htur_2039"/>